<protein>
    <submittedName>
        <fullName evidence="2">2970_t:CDS:1</fullName>
    </submittedName>
</protein>
<dbReference type="Pfam" id="PF14474">
    <property type="entry name" value="RTC4"/>
    <property type="match status" value="1"/>
</dbReference>
<dbReference type="AlphaFoldDB" id="A0A9N9BRH5"/>
<dbReference type="InterPro" id="IPR028094">
    <property type="entry name" value="RTC4_C"/>
</dbReference>
<keyword evidence="3" id="KW-1185">Reference proteome</keyword>
<reference evidence="2" key="1">
    <citation type="submission" date="2021-06" db="EMBL/GenBank/DDBJ databases">
        <authorList>
            <person name="Kallberg Y."/>
            <person name="Tangrot J."/>
            <person name="Rosling A."/>
        </authorList>
    </citation>
    <scope>NUCLEOTIDE SEQUENCE</scope>
    <source>
        <strain evidence="2">FL966</strain>
    </source>
</reference>
<dbReference type="SMART" id="SM01312">
    <property type="entry name" value="RTC4"/>
    <property type="match status" value="1"/>
</dbReference>
<dbReference type="OrthoDB" id="2444924at2759"/>
<comment type="caution">
    <text evidence="2">The sequence shown here is derived from an EMBL/GenBank/DDBJ whole genome shotgun (WGS) entry which is preliminary data.</text>
</comment>
<gene>
    <name evidence="2" type="ORF">CPELLU_LOCUS5764</name>
</gene>
<evidence type="ECO:0000313" key="2">
    <source>
        <dbReference type="EMBL" id="CAG8573510.1"/>
    </source>
</evidence>
<sequence length="205" mass="23930">VDSDDNLPLEDEILLNKLNQEIHNVRTQEVISITDSDDELPSKDKILFKKINQGNHYVGTPEVILITDSDNKLVQQINHLVFGYYEIKGYIIILEHLMKNTKVWKPKVGQKFIEEVIIPELGVRFIIEDLGVSDYNTAVKIICESIKYSNQHFFGNCNNECFDEKIYFISYNCVIKICKKKRTFDGEAYRFRMFAYSTVIQHEPL</sequence>
<evidence type="ECO:0000313" key="3">
    <source>
        <dbReference type="Proteomes" id="UP000789759"/>
    </source>
</evidence>
<dbReference type="Proteomes" id="UP000789759">
    <property type="component" value="Unassembled WGS sequence"/>
</dbReference>
<proteinExistence type="predicted"/>
<name>A0A9N9BRH5_9GLOM</name>
<feature type="non-terminal residue" evidence="2">
    <location>
        <position position="1"/>
    </location>
</feature>
<accession>A0A9N9BRH5</accession>
<dbReference type="EMBL" id="CAJVQA010003387">
    <property type="protein sequence ID" value="CAG8573510.1"/>
    <property type="molecule type" value="Genomic_DNA"/>
</dbReference>
<organism evidence="2 3">
    <name type="scientific">Cetraspora pellucida</name>
    <dbReference type="NCBI Taxonomy" id="1433469"/>
    <lineage>
        <taxon>Eukaryota</taxon>
        <taxon>Fungi</taxon>
        <taxon>Fungi incertae sedis</taxon>
        <taxon>Mucoromycota</taxon>
        <taxon>Glomeromycotina</taxon>
        <taxon>Glomeromycetes</taxon>
        <taxon>Diversisporales</taxon>
        <taxon>Gigasporaceae</taxon>
        <taxon>Cetraspora</taxon>
    </lineage>
</organism>
<evidence type="ECO:0000259" key="1">
    <source>
        <dbReference type="SMART" id="SM01312"/>
    </source>
</evidence>
<feature type="domain" description="Restriction of telomere capping protein 4 C-terminal" evidence="1">
    <location>
        <begin position="64"/>
        <end position="149"/>
    </location>
</feature>